<organism evidence="1 2">
    <name type="scientific">Helianthus annuus</name>
    <name type="common">Common sunflower</name>
    <dbReference type="NCBI Taxonomy" id="4232"/>
    <lineage>
        <taxon>Eukaryota</taxon>
        <taxon>Viridiplantae</taxon>
        <taxon>Streptophyta</taxon>
        <taxon>Embryophyta</taxon>
        <taxon>Tracheophyta</taxon>
        <taxon>Spermatophyta</taxon>
        <taxon>Magnoliopsida</taxon>
        <taxon>eudicotyledons</taxon>
        <taxon>Gunneridae</taxon>
        <taxon>Pentapetalae</taxon>
        <taxon>asterids</taxon>
        <taxon>campanulids</taxon>
        <taxon>Asterales</taxon>
        <taxon>Asteraceae</taxon>
        <taxon>Asteroideae</taxon>
        <taxon>Heliantheae alliance</taxon>
        <taxon>Heliantheae</taxon>
        <taxon>Helianthus</taxon>
    </lineage>
</organism>
<reference evidence="1" key="1">
    <citation type="journal article" date="2017" name="Nature">
        <title>The sunflower genome provides insights into oil metabolism, flowering and Asterid evolution.</title>
        <authorList>
            <person name="Badouin H."/>
            <person name="Gouzy J."/>
            <person name="Grassa C.J."/>
            <person name="Murat F."/>
            <person name="Staton S.E."/>
            <person name="Cottret L."/>
            <person name="Lelandais-Briere C."/>
            <person name="Owens G.L."/>
            <person name="Carrere S."/>
            <person name="Mayjonade B."/>
            <person name="Legrand L."/>
            <person name="Gill N."/>
            <person name="Kane N.C."/>
            <person name="Bowers J.E."/>
            <person name="Hubner S."/>
            <person name="Bellec A."/>
            <person name="Berard A."/>
            <person name="Berges H."/>
            <person name="Blanchet N."/>
            <person name="Boniface M.C."/>
            <person name="Brunel D."/>
            <person name="Catrice O."/>
            <person name="Chaidir N."/>
            <person name="Claudel C."/>
            <person name="Donnadieu C."/>
            <person name="Faraut T."/>
            <person name="Fievet G."/>
            <person name="Helmstetter N."/>
            <person name="King M."/>
            <person name="Knapp S.J."/>
            <person name="Lai Z."/>
            <person name="Le Paslier M.C."/>
            <person name="Lippi Y."/>
            <person name="Lorenzon L."/>
            <person name="Mandel J.R."/>
            <person name="Marage G."/>
            <person name="Marchand G."/>
            <person name="Marquand E."/>
            <person name="Bret-Mestries E."/>
            <person name="Morien E."/>
            <person name="Nambeesan S."/>
            <person name="Nguyen T."/>
            <person name="Pegot-Espagnet P."/>
            <person name="Pouilly N."/>
            <person name="Raftis F."/>
            <person name="Sallet E."/>
            <person name="Schiex T."/>
            <person name="Thomas J."/>
            <person name="Vandecasteele C."/>
            <person name="Vares D."/>
            <person name="Vear F."/>
            <person name="Vautrin S."/>
            <person name="Crespi M."/>
            <person name="Mangin B."/>
            <person name="Burke J.M."/>
            <person name="Salse J."/>
            <person name="Munos S."/>
            <person name="Vincourt P."/>
            <person name="Rieseberg L.H."/>
            <person name="Langlade N.B."/>
        </authorList>
    </citation>
    <scope>NUCLEOTIDE SEQUENCE</scope>
    <source>
        <tissue evidence="1">Leaves</tissue>
    </source>
</reference>
<dbReference type="EMBL" id="MNCJ02000332">
    <property type="protein sequence ID" value="KAF5754411.1"/>
    <property type="molecule type" value="Genomic_DNA"/>
</dbReference>
<protein>
    <submittedName>
        <fullName evidence="1">Uncharacterized protein</fullName>
    </submittedName>
</protein>
<evidence type="ECO:0000313" key="2">
    <source>
        <dbReference type="Proteomes" id="UP000215914"/>
    </source>
</evidence>
<dbReference type="Gramene" id="mRNA:HanXRQr2_Chr17g0790841">
    <property type="protein sequence ID" value="CDS:HanXRQr2_Chr17g0790841.1"/>
    <property type="gene ID" value="HanXRQr2_Chr17g0790841"/>
</dbReference>
<comment type="caution">
    <text evidence="1">The sequence shown here is derived from an EMBL/GenBank/DDBJ whole genome shotgun (WGS) entry which is preliminary data.</text>
</comment>
<accession>A0A9K3DFG2</accession>
<proteinExistence type="predicted"/>
<gene>
    <name evidence="1" type="ORF">HanXRQr2_Chr17g0790841</name>
</gene>
<reference evidence="1" key="2">
    <citation type="submission" date="2020-06" db="EMBL/GenBank/DDBJ databases">
        <title>Helianthus annuus Genome sequencing and assembly Release 2.</title>
        <authorList>
            <person name="Gouzy J."/>
            <person name="Langlade N."/>
            <person name="Munos S."/>
        </authorList>
    </citation>
    <scope>NUCLEOTIDE SEQUENCE</scope>
    <source>
        <tissue evidence="1">Leaves</tissue>
    </source>
</reference>
<sequence>MVVHNKFGVFVVWFETMKLSKLVFKFGFGVRFCYSVGLGVSKVQIVPNSFVYGITDKAKQVQIVNLTEAKPLVTVSLELGFG</sequence>
<name>A0A9K3DFG2_HELAN</name>
<dbReference type="Proteomes" id="UP000215914">
    <property type="component" value="Unassembled WGS sequence"/>
</dbReference>
<dbReference type="AlphaFoldDB" id="A0A9K3DFG2"/>
<evidence type="ECO:0000313" key="1">
    <source>
        <dbReference type="EMBL" id="KAF5754411.1"/>
    </source>
</evidence>
<keyword evidence="2" id="KW-1185">Reference proteome</keyword>